<evidence type="ECO:0000256" key="2">
    <source>
        <dbReference type="SAM" id="Phobius"/>
    </source>
</evidence>
<accession>A0A812U0Y8</accession>
<protein>
    <submittedName>
        <fullName evidence="3">Uncharacterized protein</fullName>
    </submittedName>
</protein>
<keyword evidence="4" id="KW-1185">Reference proteome</keyword>
<organism evidence="3 4">
    <name type="scientific">Symbiodinium natans</name>
    <dbReference type="NCBI Taxonomy" id="878477"/>
    <lineage>
        <taxon>Eukaryota</taxon>
        <taxon>Sar</taxon>
        <taxon>Alveolata</taxon>
        <taxon>Dinophyceae</taxon>
        <taxon>Suessiales</taxon>
        <taxon>Symbiodiniaceae</taxon>
        <taxon>Symbiodinium</taxon>
    </lineage>
</organism>
<gene>
    <name evidence="3" type="ORF">SNAT2548_LOCUS31020</name>
</gene>
<feature type="transmembrane region" description="Helical" evidence="2">
    <location>
        <begin position="69"/>
        <end position="89"/>
    </location>
</feature>
<feature type="region of interest" description="Disordered" evidence="1">
    <location>
        <begin position="128"/>
        <end position="158"/>
    </location>
</feature>
<evidence type="ECO:0000256" key="1">
    <source>
        <dbReference type="SAM" id="MobiDB-lite"/>
    </source>
</evidence>
<sequence>MPFLTLSMDALAGLILKSQELPWGYAGCYFLGGVLGMTGGWGMVVMWLAVRLCDIPVGTSTSPLLDHGWTLLIFLGFVVLSFSGVLVSVRAYQAGLVPAGLWFLSTCFLLCLTRGGWERSSSEVPSITEASAVAPAAEDSVAQPLETPPDADNVKNDT</sequence>
<keyword evidence="2" id="KW-0472">Membrane</keyword>
<keyword evidence="2" id="KW-1133">Transmembrane helix</keyword>
<feature type="transmembrane region" description="Helical" evidence="2">
    <location>
        <begin position="95"/>
        <end position="112"/>
    </location>
</feature>
<keyword evidence="2" id="KW-0812">Transmembrane</keyword>
<evidence type="ECO:0000313" key="3">
    <source>
        <dbReference type="EMBL" id="CAE7552351.1"/>
    </source>
</evidence>
<name>A0A812U0Y8_9DINO</name>
<feature type="transmembrane region" description="Helical" evidence="2">
    <location>
        <begin position="23"/>
        <end position="48"/>
    </location>
</feature>
<reference evidence="3" key="1">
    <citation type="submission" date="2021-02" db="EMBL/GenBank/DDBJ databases">
        <authorList>
            <person name="Dougan E. K."/>
            <person name="Rhodes N."/>
            <person name="Thang M."/>
            <person name="Chan C."/>
        </authorList>
    </citation>
    <scope>NUCLEOTIDE SEQUENCE</scope>
</reference>
<dbReference type="Proteomes" id="UP000604046">
    <property type="component" value="Unassembled WGS sequence"/>
</dbReference>
<comment type="caution">
    <text evidence="3">The sequence shown here is derived from an EMBL/GenBank/DDBJ whole genome shotgun (WGS) entry which is preliminary data.</text>
</comment>
<proteinExistence type="predicted"/>
<dbReference type="AlphaFoldDB" id="A0A812U0Y8"/>
<evidence type="ECO:0000313" key="4">
    <source>
        <dbReference type="Proteomes" id="UP000604046"/>
    </source>
</evidence>
<dbReference type="EMBL" id="CAJNDS010002635">
    <property type="protein sequence ID" value="CAE7552351.1"/>
    <property type="molecule type" value="Genomic_DNA"/>
</dbReference>